<reference evidence="1" key="1">
    <citation type="submission" date="2022-03" db="EMBL/GenBank/DDBJ databases">
        <title>De novo assembled genomes of Belliella spp. (Cyclobacteriaceae) strains.</title>
        <authorList>
            <person name="Szabo A."/>
            <person name="Korponai K."/>
            <person name="Felfoldi T."/>
        </authorList>
    </citation>
    <scope>NUCLEOTIDE SEQUENCE</scope>
    <source>
        <strain evidence="1">DSM 111904</strain>
    </source>
</reference>
<keyword evidence="2" id="KW-1185">Reference proteome</keyword>
<accession>A0ABS9V0I3</accession>
<gene>
    <name evidence="1" type="ORF">MM239_11010</name>
</gene>
<evidence type="ECO:0000313" key="1">
    <source>
        <dbReference type="EMBL" id="MCH7409925.1"/>
    </source>
</evidence>
<comment type="caution">
    <text evidence="1">The sequence shown here is derived from an EMBL/GenBank/DDBJ whole genome shotgun (WGS) entry which is preliminary data.</text>
</comment>
<sequence>MVFNKTRNKYHLIVHISYLRQWVFIKFIGTHAEYDKVDANTVGQF</sequence>
<evidence type="ECO:0000313" key="2">
    <source>
        <dbReference type="Proteomes" id="UP001165489"/>
    </source>
</evidence>
<dbReference type="Proteomes" id="UP001165489">
    <property type="component" value="Unassembled WGS sequence"/>
</dbReference>
<proteinExistence type="predicted"/>
<dbReference type="RefSeq" id="WP_241348295.1">
    <property type="nucleotide sequence ID" value="NZ_JAKZGP010000026.1"/>
</dbReference>
<protein>
    <submittedName>
        <fullName evidence="1">Type II toxin-antitoxin system HigB family toxin</fullName>
    </submittedName>
</protein>
<name>A0ABS9V0I3_9BACT</name>
<dbReference type="InterPro" id="IPR018669">
    <property type="entry name" value="Toxin_HigB"/>
</dbReference>
<organism evidence="1 2">
    <name type="scientific">Belliella filtrata</name>
    <dbReference type="NCBI Taxonomy" id="2923435"/>
    <lineage>
        <taxon>Bacteria</taxon>
        <taxon>Pseudomonadati</taxon>
        <taxon>Bacteroidota</taxon>
        <taxon>Cytophagia</taxon>
        <taxon>Cytophagales</taxon>
        <taxon>Cyclobacteriaceae</taxon>
        <taxon>Belliella</taxon>
    </lineage>
</organism>
<dbReference type="Pfam" id="PF09907">
    <property type="entry name" value="HigB_toxin"/>
    <property type="match status" value="1"/>
</dbReference>
<dbReference type="EMBL" id="JAKZGP010000026">
    <property type="protein sequence ID" value="MCH7409925.1"/>
    <property type="molecule type" value="Genomic_DNA"/>
</dbReference>